<dbReference type="SUPFAM" id="SSF52540">
    <property type="entry name" value="P-loop containing nucleoside triphosphate hydrolases"/>
    <property type="match status" value="1"/>
</dbReference>
<dbReference type="AlphaFoldDB" id="A0A7C2VMN5"/>
<organism evidence="1">
    <name type="scientific">Ignisphaera aggregans</name>
    <dbReference type="NCBI Taxonomy" id="334771"/>
    <lineage>
        <taxon>Archaea</taxon>
        <taxon>Thermoproteota</taxon>
        <taxon>Thermoprotei</taxon>
        <taxon>Desulfurococcales</taxon>
        <taxon>Desulfurococcaceae</taxon>
        <taxon>Ignisphaera</taxon>
    </lineage>
</organism>
<sequence>MIQAKTVLSIGNKELDEVLFSSPKKVVIYGEAATGKTNILLTILKHSVKELGRDDAIFYISTEGSVFF</sequence>
<evidence type="ECO:0000313" key="1">
    <source>
        <dbReference type="EMBL" id="HEW53427.1"/>
    </source>
</evidence>
<dbReference type="InterPro" id="IPR027417">
    <property type="entry name" value="P-loop_NTPase"/>
</dbReference>
<reference evidence="1" key="1">
    <citation type="journal article" date="2020" name="mSystems">
        <title>Genome- and Community-Level Interaction Insights into Carbon Utilization and Element Cycling Functions of Hydrothermarchaeota in Hydrothermal Sediment.</title>
        <authorList>
            <person name="Zhou Z."/>
            <person name="Liu Y."/>
            <person name="Xu W."/>
            <person name="Pan J."/>
            <person name="Luo Z.H."/>
            <person name="Li M."/>
        </authorList>
    </citation>
    <scope>NUCLEOTIDE SEQUENCE [LARGE SCALE GENOMIC DNA]</scope>
    <source>
        <strain evidence="1">SpSt-16</strain>
    </source>
</reference>
<gene>
    <name evidence="1" type="ORF">ENO77_04640</name>
</gene>
<proteinExistence type="predicted"/>
<name>A0A7C2VMN5_9CREN</name>
<dbReference type="Gene3D" id="3.40.50.300">
    <property type="entry name" value="P-loop containing nucleotide triphosphate hydrolases"/>
    <property type="match status" value="1"/>
</dbReference>
<accession>A0A7C2VMN5</accession>
<protein>
    <submittedName>
        <fullName evidence="1">Uncharacterized protein</fullName>
    </submittedName>
</protein>
<comment type="caution">
    <text evidence="1">The sequence shown here is derived from an EMBL/GenBank/DDBJ whole genome shotgun (WGS) entry which is preliminary data.</text>
</comment>
<dbReference type="EMBL" id="DSGT01000012">
    <property type="protein sequence ID" value="HEW53427.1"/>
    <property type="molecule type" value="Genomic_DNA"/>
</dbReference>